<organism evidence="14 15">
    <name type="scientific">Polypterus senegalus</name>
    <name type="common">Senegal bichir</name>
    <dbReference type="NCBI Taxonomy" id="55291"/>
    <lineage>
        <taxon>Eukaryota</taxon>
        <taxon>Metazoa</taxon>
        <taxon>Chordata</taxon>
        <taxon>Craniata</taxon>
        <taxon>Vertebrata</taxon>
        <taxon>Euteleostomi</taxon>
        <taxon>Actinopterygii</taxon>
        <taxon>Polypteriformes</taxon>
        <taxon>Polypteridae</taxon>
        <taxon>Polypterus</taxon>
    </lineage>
</organism>
<evidence type="ECO:0000256" key="13">
    <source>
        <dbReference type="RuleBase" id="RU362091"/>
    </source>
</evidence>
<keyword evidence="11" id="KW-0325">Glycoprotein</keyword>
<keyword evidence="5" id="KW-0769">Symport</keyword>
<dbReference type="EMBL" id="JAATIS010008602">
    <property type="protein sequence ID" value="KAG2457277.1"/>
    <property type="molecule type" value="Genomic_DNA"/>
</dbReference>
<evidence type="ECO:0000256" key="11">
    <source>
        <dbReference type="ARBA" id="ARBA00023180"/>
    </source>
</evidence>
<dbReference type="InterPro" id="IPR052244">
    <property type="entry name" value="Choline_transporter"/>
</dbReference>
<protein>
    <submittedName>
        <fullName evidence="14">SC5A7 protein</fullName>
    </submittedName>
</protein>
<dbReference type="GO" id="GO:0005886">
    <property type="term" value="C:plasma membrane"/>
    <property type="evidence" value="ECO:0007669"/>
    <property type="project" value="TreeGrafter"/>
</dbReference>
<evidence type="ECO:0000256" key="8">
    <source>
        <dbReference type="ARBA" id="ARBA00023053"/>
    </source>
</evidence>
<dbReference type="InterPro" id="IPR001734">
    <property type="entry name" value="Na/solute_symporter"/>
</dbReference>
<proteinExistence type="inferred from homology"/>
<dbReference type="GO" id="GO:0008292">
    <property type="term" value="P:acetylcholine biosynthetic process"/>
    <property type="evidence" value="ECO:0007669"/>
    <property type="project" value="TreeGrafter"/>
</dbReference>
<evidence type="ECO:0000313" key="15">
    <source>
        <dbReference type="Proteomes" id="UP000886611"/>
    </source>
</evidence>
<evidence type="ECO:0000256" key="9">
    <source>
        <dbReference type="ARBA" id="ARBA00023065"/>
    </source>
</evidence>
<evidence type="ECO:0000256" key="2">
    <source>
        <dbReference type="ARBA" id="ARBA00006434"/>
    </source>
</evidence>
<keyword evidence="15" id="KW-1185">Reference proteome</keyword>
<comment type="caution">
    <text evidence="14">The sequence shown here is derived from an EMBL/GenBank/DDBJ whole genome shotgun (WGS) entry which is preliminary data.</text>
</comment>
<dbReference type="AlphaFoldDB" id="A0A8X7WYD7"/>
<evidence type="ECO:0000256" key="7">
    <source>
        <dbReference type="ARBA" id="ARBA00022989"/>
    </source>
</evidence>
<evidence type="ECO:0000313" key="14">
    <source>
        <dbReference type="EMBL" id="KAG2457277.1"/>
    </source>
</evidence>
<evidence type="ECO:0000256" key="4">
    <source>
        <dbReference type="ARBA" id="ARBA00022692"/>
    </source>
</evidence>
<keyword evidence="12" id="KW-0739">Sodium transport</keyword>
<keyword evidence="3" id="KW-0813">Transport</keyword>
<gene>
    <name evidence="14" type="primary">Slc5a7_2</name>
    <name evidence="14" type="ORF">GTO96_0012983</name>
</gene>
<feature type="non-terminal residue" evidence="14">
    <location>
        <position position="1"/>
    </location>
</feature>
<evidence type="ECO:0000256" key="10">
    <source>
        <dbReference type="ARBA" id="ARBA00023136"/>
    </source>
</evidence>
<dbReference type="Proteomes" id="UP000886611">
    <property type="component" value="Unassembled WGS sequence"/>
</dbReference>
<comment type="subcellular location">
    <subcellularLocation>
        <location evidence="1">Membrane</location>
        <topology evidence="1">Multi-pass membrane protein</topology>
    </subcellularLocation>
</comment>
<dbReference type="InterPro" id="IPR038377">
    <property type="entry name" value="Na/Glc_symporter_sf"/>
</dbReference>
<feature type="non-terminal residue" evidence="14">
    <location>
        <position position="561"/>
    </location>
</feature>
<keyword evidence="10" id="KW-0472">Membrane</keyword>
<dbReference type="GO" id="GO:0005307">
    <property type="term" value="F:choline:sodium symporter activity"/>
    <property type="evidence" value="ECO:0007669"/>
    <property type="project" value="TreeGrafter"/>
</dbReference>
<comment type="similarity">
    <text evidence="2 13">Belongs to the sodium:solute symporter (SSF) (TC 2.A.21) family.</text>
</comment>
<evidence type="ECO:0000256" key="12">
    <source>
        <dbReference type="ARBA" id="ARBA00023201"/>
    </source>
</evidence>
<keyword evidence="7" id="KW-1133">Transmembrane helix</keyword>
<dbReference type="CDD" id="cd11474">
    <property type="entry name" value="SLC5sbd_CHT"/>
    <property type="match status" value="1"/>
</dbReference>
<sequence length="561" mass="61090">MAVNIPGLAAVIVFYIIILATGIWASRKSKREEEKCTGEKSEVSIVGGRNLSVWVGIFTMTATWVGGGYILGTAEVVYSPTQGMAWAIAPVGYALSLFCGGLFFAKPMRQKNFVTVMDPFQIRYGGAVTSAIFIFTMLAEVFWMACILSALGGTMKVILDIQSYQSILISAAVAILYTLLGGMYSVAYTDIIQLGFITVSLWLCIPFLLINPSTMDIRLTAVNEVYQGPWLGTIDSQTVWRWLDDMFLVILAGVCFQSYYQRVLSAASPIQAQVTCYAAAIFCFFLGIPSILFGAAAASTDWNQTSYGLPTPYEKGEAGSILPIALHNLCPMYISIAGIGAVAGAVMSSMDSALLSCTSMFTHNIYKRILRNKASDRELQFIIRLGVLVFGVIGTGLAMSASSVYGLWLISGEMMYTAVFPQLVCTLFIPGSNGYGAIAGLLGGTTLRVLSGEPFFHISPVIHFPGCKLIDGTYVQFFPFKTFSMVVSLLIIVAVSYLATLFFNWGLLPESWDIYNVKDTSSSNQNEIKMKEKANGHLENKSSKCTSEKGTQLPSYDHMTI</sequence>
<dbReference type="PROSITE" id="PS50283">
    <property type="entry name" value="NA_SOLUT_SYMP_3"/>
    <property type="match status" value="1"/>
</dbReference>
<keyword evidence="8" id="KW-0915">Sodium</keyword>
<reference evidence="14 15" key="1">
    <citation type="journal article" date="2021" name="Cell">
        <title>Tracing the genetic footprints of vertebrate landing in non-teleost ray-finned fishes.</title>
        <authorList>
            <person name="Bi X."/>
            <person name="Wang K."/>
            <person name="Yang L."/>
            <person name="Pan H."/>
            <person name="Jiang H."/>
            <person name="Wei Q."/>
            <person name="Fang M."/>
            <person name="Yu H."/>
            <person name="Zhu C."/>
            <person name="Cai Y."/>
            <person name="He Y."/>
            <person name="Gan X."/>
            <person name="Zeng H."/>
            <person name="Yu D."/>
            <person name="Zhu Y."/>
            <person name="Jiang H."/>
            <person name="Qiu Q."/>
            <person name="Yang H."/>
            <person name="Zhang Y.E."/>
            <person name="Wang W."/>
            <person name="Zhu M."/>
            <person name="He S."/>
            <person name="Zhang G."/>
        </authorList>
    </citation>
    <scope>NUCLEOTIDE SEQUENCE [LARGE SCALE GENOMIC DNA]</scope>
    <source>
        <strain evidence="14">Bchr_013</strain>
    </source>
</reference>
<dbReference type="PANTHER" id="PTHR45897:SF5">
    <property type="entry name" value="HIGH AFFINITY CHOLINE TRANSPORTER 1"/>
    <property type="match status" value="1"/>
</dbReference>
<evidence type="ECO:0000256" key="3">
    <source>
        <dbReference type="ARBA" id="ARBA00022448"/>
    </source>
</evidence>
<evidence type="ECO:0000256" key="5">
    <source>
        <dbReference type="ARBA" id="ARBA00022847"/>
    </source>
</evidence>
<evidence type="ECO:0000256" key="1">
    <source>
        <dbReference type="ARBA" id="ARBA00004141"/>
    </source>
</evidence>
<keyword evidence="4" id="KW-0812">Transmembrane</keyword>
<evidence type="ECO:0000256" key="6">
    <source>
        <dbReference type="ARBA" id="ARBA00022979"/>
    </source>
</evidence>
<accession>A0A8X7WYD7</accession>
<dbReference type="Pfam" id="PF00474">
    <property type="entry name" value="SSF"/>
    <property type="match status" value="1"/>
</dbReference>
<dbReference type="Gene3D" id="1.20.1730.10">
    <property type="entry name" value="Sodium/glucose cotransporter"/>
    <property type="match status" value="1"/>
</dbReference>
<keyword evidence="9" id="KW-0406">Ion transport</keyword>
<keyword evidence="6" id="KW-0530">Neurotransmitter biosynthesis</keyword>
<dbReference type="PANTHER" id="PTHR45897">
    <property type="entry name" value="HIGH-AFFINITY CHOLINE TRANSPORTER 1"/>
    <property type="match status" value="1"/>
</dbReference>
<name>A0A8X7WYD7_POLSE</name>